<proteinExistence type="predicted"/>
<accession>A0A9E9LXJ1</accession>
<name>A0A9E9LXJ1_9BURK</name>
<dbReference type="PANTHER" id="PTHR38767:SF1">
    <property type="entry name" value="DNA POLYMERASE III SUBUNIT CHI"/>
    <property type="match status" value="1"/>
</dbReference>
<organism evidence="1 2">
    <name type="scientific">Oxalobacter vibrioformis</name>
    <dbReference type="NCBI Taxonomy" id="933080"/>
    <lineage>
        <taxon>Bacteria</taxon>
        <taxon>Pseudomonadati</taxon>
        <taxon>Pseudomonadota</taxon>
        <taxon>Betaproteobacteria</taxon>
        <taxon>Burkholderiales</taxon>
        <taxon>Oxalobacteraceae</taxon>
        <taxon>Oxalobacter</taxon>
    </lineage>
</organism>
<dbReference type="SUPFAM" id="SSF102400">
    <property type="entry name" value="DNA polymerase III chi subunit"/>
    <property type="match status" value="1"/>
</dbReference>
<dbReference type="GO" id="GO:0032298">
    <property type="term" value="P:positive regulation of DNA-templated DNA replication initiation"/>
    <property type="evidence" value="ECO:0007669"/>
    <property type="project" value="TreeGrafter"/>
</dbReference>
<sequence>MTKIEFRTDIADKISYTCRWVRKALSVSSTPGIVLFVRDRTQLARLDEALWTFSDQDFLPHALANDPRAFRAPVILTDNDSIELPHHQVLVNLSDTIPSCFARFERLLELVSTDEADTAAGRERYAHYRQRGYILHHEATR</sequence>
<dbReference type="GO" id="GO:0006260">
    <property type="term" value="P:DNA replication"/>
    <property type="evidence" value="ECO:0007669"/>
    <property type="project" value="InterPro"/>
</dbReference>
<dbReference type="RefSeq" id="WP_269310202.1">
    <property type="nucleotide sequence ID" value="NZ_CP098242.1"/>
</dbReference>
<dbReference type="InterPro" id="IPR007459">
    <property type="entry name" value="DNA_pol3_chi"/>
</dbReference>
<dbReference type="KEGG" id="ovb:NB640_05515"/>
<dbReference type="GO" id="GO:0003677">
    <property type="term" value="F:DNA binding"/>
    <property type="evidence" value="ECO:0007669"/>
    <property type="project" value="InterPro"/>
</dbReference>
<dbReference type="Pfam" id="PF04364">
    <property type="entry name" value="DNA_pol3_chi"/>
    <property type="match status" value="1"/>
</dbReference>
<dbReference type="AlphaFoldDB" id="A0A9E9LXJ1"/>
<dbReference type="EMBL" id="CP098242">
    <property type="protein sequence ID" value="WAW11091.1"/>
    <property type="molecule type" value="Genomic_DNA"/>
</dbReference>
<reference evidence="1" key="1">
    <citation type="journal article" date="2022" name="Front. Microbiol.">
        <title>New perspectives on an old grouping: The genomic and phenotypic variability of Oxalobacter formigenes and the implications for calcium oxalate stone prevention.</title>
        <authorList>
            <person name="Chmiel J.A."/>
            <person name="Carr C."/>
            <person name="Stuivenberg G.A."/>
            <person name="Venema R."/>
            <person name="Chanyi R.M."/>
            <person name="Al K.F."/>
            <person name="Giguere D."/>
            <person name="Say H."/>
            <person name="Akouris P.P."/>
            <person name="Dominguez Romero S.A."/>
            <person name="Kwong A."/>
            <person name="Tai V."/>
            <person name="Koval S.F."/>
            <person name="Razvi H."/>
            <person name="Bjazevic J."/>
            <person name="Burton J.P."/>
        </authorList>
    </citation>
    <scope>NUCLEOTIDE SEQUENCE</scope>
    <source>
        <strain evidence="1">WoOx3</strain>
    </source>
</reference>
<evidence type="ECO:0000313" key="1">
    <source>
        <dbReference type="EMBL" id="WAW11091.1"/>
    </source>
</evidence>
<evidence type="ECO:0000313" key="2">
    <source>
        <dbReference type="Proteomes" id="UP001156215"/>
    </source>
</evidence>
<dbReference type="GO" id="GO:0003887">
    <property type="term" value="F:DNA-directed DNA polymerase activity"/>
    <property type="evidence" value="ECO:0007669"/>
    <property type="project" value="InterPro"/>
</dbReference>
<dbReference type="Proteomes" id="UP001156215">
    <property type="component" value="Chromosome"/>
</dbReference>
<dbReference type="PANTHER" id="PTHR38767">
    <property type="entry name" value="DNA POLYMERASE III SUBUNIT CHI"/>
    <property type="match status" value="1"/>
</dbReference>
<dbReference type="InterPro" id="IPR036768">
    <property type="entry name" value="PolIII_chi_sf"/>
</dbReference>
<dbReference type="Gene3D" id="3.40.50.10110">
    <property type="entry name" value="DNA polymerase III subunit chi"/>
    <property type="match status" value="1"/>
</dbReference>
<gene>
    <name evidence="1" type="ORF">NB640_05515</name>
</gene>
<keyword evidence="2" id="KW-1185">Reference proteome</keyword>
<protein>
    <submittedName>
        <fullName evidence="1">DNA polymerase III subunit chi</fullName>
    </submittedName>
</protein>